<evidence type="ECO:0000313" key="3">
    <source>
        <dbReference type="Proteomes" id="UP001176521"/>
    </source>
</evidence>
<dbReference type="AlphaFoldDB" id="A0AAN6GFX2"/>
<name>A0AAN6GFX2_9BASI</name>
<keyword evidence="3" id="KW-1185">Reference proteome</keyword>
<feature type="region of interest" description="Disordered" evidence="1">
    <location>
        <begin position="278"/>
        <end position="315"/>
    </location>
</feature>
<dbReference type="SUPFAM" id="SSF48452">
    <property type="entry name" value="TPR-like"/>
    <property type="match status" value="1"/>
</dbReference>
<organism evidence="2 3">
    <name type="scientific">Tilletia horrida</name>
    <dbReference type="NCBI Taxonomy" id="155126"/>
    <lineage>
        <taxon>Eukaryota</taxon>
        <taxon>Fungi</taxon>
        <taxon>Dikarya</taxon>
        <taxon>Basidiomycota</taxon>
        <taxon>Ustilaginomycotina</taxon>
        <taxon>Exobasidiomycetes</taxon>
        <taxon>Tilletiales</taxon>
        <taxon>Tilletiaceae</taxon>
        <taxon>Tilletia</taxon>
    </lineage>
</organism>
<reference evidence="2" key="1">
    <citation type="journal article" date="2023" name="PhytoFront">
        <title>Draft Genome Resources of Seven Strains of Tilletia horrida, Causal Agent of Kernel Smut of Rice.</title>
        <authorList>
            <person name="Khanal S."/>
            <person name="Antony Babu S."/>
            <person name="Zhou X.G."/>
        </authorList>
    </citation>
    <scope>NUCLEOTIDE SEQUENCE</scope>
    <source>
        <strain evidence="2">TX3</strain>
    </source>
</reference>
<comment type="caution">
    <text evidence="2">The sequence shown here is derived from an EMBL/GenBank/DDBJ whole genome shotgun (WGS) entry which is preliminary data.</text>
</comment>
<feature type="region of interest" description="Disordered" evidence="1">
    <location>
        <begin position="1"/>
        <end position="27"/>
    </location>
</feature>
<protein>
    <submittedName>
        <fullName evidence="2">Uncharacterized protein</fullName>
    </submittedName>
</protein>
<evidence type="ECO:0000256" key="1">
    <source>
        <dbReference type="SAM" id="MobiDB-lite"/>
    </source>
</evidence>
<dbReference type="EMBL" id="JAPDMQ010000105">
    <property type="protein sequence ID" value="KAK0534994.1"/>
    <property type="molecule type" value="Genomic_DNA"/>
</dbReference>
<gene>
    <name evidence="2" type="ORF">OC842_002471</name>
</gene>
<accession>A0AAN6GFX2</accession>
<proteinExistence type="predicted"/>
<dbReference type="Proteomes" id="UP001176521">
    <property type="component" value="Unassembled WGS sequence"/>
</dbReference>
<dbReference type="InterPro" id="IPR011990">
    <property type="entry name" value="TPR-like_helical_dom_sf"/>
</dbReference>
<sequence length="985" mass="109195">MLIASTAERLPADHANQADEGDGDDAMSTASDFDDSIWLEPFDTRFSHVMKPLAIPAFEGVQSPETDELSALAQRLMSGRDPRSSSSAAVVWGTIYTMGLATRNFKHKFLRRYLYAYCIRVLRFCDDLVRSGIVSPSIPGTIDSLLVHGLNTSLVAFMKDLQNALNDYQEPLQRKRSALEVIAAANQDAKVEISNSREALGLVSRSFRLAFPLALDSNRHPYHQPALQSLFRDRMDSLQEVDDRDPQTYPDTHLHLSLYAFFRLIRLEEVEEELAVAPSGAAADIEPGPDHSTADADAMDEDQQSMNDEPGNPLEEHLADTASYLQLILDEIQLRHLNFETLADLDAWWSGALDWTWHVCEQAVHHDLLTRSNAHRLLAFLVLQTTKLGCFEHAAAMAELLVIHYRFKHQQDPTSTQRAAELGAALGILALLLDKVHDFWRRHQPMHAVEEAEALLLAATSDEAGSGTDTTFDLLRAELKFLHARVALVSEPDSCDLAPQLLARSHKALRSSLAGLALVRSACARGSPTAILFGTLARILALSAEQGLDFTTRVDGAERLNRLRYGSSPVRERTVYAQRRKAADSLGTASDFEKMAMEAADIYRKLAHIQPGLYNPLLAHALKLRAEILDSDPPRAFSERKQAIAIYERLHAEFDSFREELRQLFSAVSSHLLSQHLVEAAVPALASSIAYQHPWRATRKYFWRGYIATPSLRSARAMALLNLERYDEAVAEAEQVGEDITQNRSHCSAYDAVEAKAIRGFSLWMLGRLDEAYVEMGRSMDLVTSRAAKEQKLSKSKSRRSQTYVAEEDPNAILLRGWLGGLKAAMGELETGKRWGEAALWQARWMLEALHRAAAGDASTIMSANQSQLHLAARVLRRNSVALWPIGRVLPHLLVIHAATLAQLGRDEEAEKCVDEALEQCDADSTMCDLSTHKTALMLKRRLLGLDVLPEDDSDATAAATATGPVFHGFLAQLACSRPPPGAHS</sequence>
<evidence type="ECO:0000313" key="2">
    <source>
        <dbReference type="EMBL" id="KAK0534994.1"/>
    </source>
</evidence>